<evidence type="ECO:0000313" key="2">
    <source>
        <dbReference type="EMBL" id="EED94151.1"/>
    </source>
</evidence>
<reference evidence="2 3" key="2">
    <citation type="journal article" date="2008" name="Nature">
        <title>The Phaeodactylum genome reveals the evolutionary history of diatom genomes.</title>
        <authorList>
            <person name="Bowler C."/>
            <person name="Allen A.E."/>
            <person name="Badger J.H."/>
            <person name="Grimwood J."/>
            <person name="Jabbari K."/>
            <person name="Kuo A."/>
            <person name="Maheswari U."/>
            <person name="Martens C."/>
            <person name="Maumus F."/>
            <person name="Otillar R.P."/>
            <person name="Rayko E."/>
            <person name="Salamov A."/>
            <person name="Vandepoele K."/>
            <person name="Beszteri B."/>
            <person name="Gruber A."/>
            <person name="Heijde M."/>
            <person name="Katinka M."/>
            <person name="Mock T."/>
            <person name="Valentin K."/>
            <person name="Verret F."/>
            <person name="Berges J.A."/>
            <person name="Brownlee C."/>
            <person name="Cadoret J.P."/>
            <person name="Chiovitti A."/>
            <person name="Choi C.J."/>
            <person name="Coesel S."/>
            <person name="De Martino A."/>
            <person name="Detter J.C."/>
            <person name="Durkin C."/>
            <person name="Falciatore A."/>
            <person name="Fournet J."/>
            <person name="Haruta M."/>
            <person name="Huysman M.J."/>
            <person name="Jenkins B.D."/>
            <person name="Jiroutova K."/>
            <person name="Jorgensen R.E."/>
            <person name="Joubert Y."/>
            <person name="Kaplan A."/>
            <person name="Kroger N."/>
            <person name="Kroth P.G."/>
            <person name="La Roche J."/>
            <person name="Lindquist E."/>
            <person name="Lommer M."/>
            <person name="Martin-Jezequel V."/>
            <person name="Lopez P.J."/>
            <person name="Lucas S."/>
            <person name="Mangogna M."/>
            <person name="McGinnis K."/>
            <person name="Medlin L.K."/>
            <person name="Montsant A."/>
            <person name="Oudot-Le Secq M.P."/>
            <person name="Napoli C."/>
            <person name="Obornik M."/>
            <person name="Parker M.S."/>
            <person name="Petit J.L."/>
            <person name="Porcel B.M."/>
            <person name="Poulsen N."/>
            <person name="Robison M."/>
            <person name="Rychlewski L."/>
            <person name="Rynearson T.A."/>
            <person name="Schmutz J."/>
            <person name="Shapiro H."/>
            <person name="Siaut M."/>
            <person name="Stanley M."/>
            <person name="Sussman M.R."/>
            <person name="Taylor A.R."/>
            <person name="Vardi A."/>
            <person name="von Dassow P."/>
            <person name="Vyverman W."/>
            <person name="Willis A."/>
            <person name="Wyrwicz L.S."/>
            <person name="Rokhsar D.S."/>
            <person name="Weissenbach J."/>
            <person name="Armbrust E.V."/>
            <person name="Green B.R."/>
            <person name="Van de Peer Y."/>
            <person name="Grigoriev I.V."/>
        </authorList>
    </citation>
    <scope>NUCLEOTIDE SEQUENCE [LARGE SCALE GENOMIC DNA]</scope>
    <source>
        <strain evidence="2 3">CCMP1335</strain>
    </source>
</reference>
<accession>B8BX62</accession>
<dbReference type="HOGENOM" id="CLU_1067448_0_0_1"/>
<evidence type="ECO:0000256" key="1">
    <source>
        <dbReference type="SAM" id="MobiDB-lite"/>
    </source>
</evidence>
<dbReference type="AlphaFoldDB" id="B8BX62"/>
<proteinExistence type="predicted"/>
<dbReference type="EMBL" id="CM000640">
    <property type="protein sequence ID" value="EED94151.1"/>
    <property type="molecule type" value="Genomic_DNA"/>
</dbReference>
<gene>
    <name evidence="2" type="ORF">THAPSDRAFT_21652</name>
</gene>
<protein>
    <submittedName>
        <fullName evidence="2">Uncharacterized protein</fullName>
    </submittedName>
</protein>
<sequence length="261" mass="29668">MIEQLVHSSNRVDLSSIFSDQQNKRKRESSIAFTSSLVDADDYVLPKSHKRVNSRSTSPVFATASDDHESREAPVDDIDEDDFEEEMNLVNAYRTNSIFRREDQRQQQDEREEGATLIKNDILSSSKHQEAYEEISCSPVSSFFHPAILRATTICESTSELCYSDPPEIDSRPASPCREEECENRCGVDEFKQADAEVETEQQQLPSWLTAPPPPFNWSLPKGGTSTASTHIVWIDSTDWRNVSSRKLVIEWSVRWCVDGS</sequence>
<dbReference type="Proteomes" id="UP000001449">
    <property type="component" value="Chromosome 3"/>
</dbReference>
<dbReference type="RefSeq" id="XP_002288715.1">
    <property type="nucleotide sequence ID" value="XM_002288679.1"/>
</dbReference>
<reference evidence="2 3" key="1">
    <citation type="journal article" date="2004" name="Science">
        <title>The genome of the diatom Thalassiosira pseudonana: ecology, evolution, and metabolism.</title>
        <authorList>
            <person name="Armbrust E.V."/>
            <person name="Berges J.A."/>
            <person name="Bowler C."/>
            <person name="Green B.R."/>
            <person name="Martinez D."/>
            <person name="Putnam N.H."/>
            <person name="Zhou S."/>
            <person name="Allen A.E."/>
            <person name="Apt K.E."/>
            <person name="Bechner M."/>
            <person name="Brzezinski M.A."/>
            <person name="Chaal B.K."/>
            <person name="Chiovitti A."/>
            <person name="Davis A.K."/>
            <person name="Demarest M.S."/>
            <person name="Detter J.C."/>
            <person name="Glavina T."/>
            <person name="Goodstein D."/>
            <person name="Hadi M.Z."/>
            <person name="Hellsten U."/>
            <person name="Hildebrand M."/>
            <person name="Jenkins B.D."/>
            <person name="Jurka J."/>
            <person name="Kapitonov V.V."/>
            <person name="Kroger N."/>
            <person name="Lau W.W."/>
            <person name="Lane T.W."/>
            <person name="Larimer F.W."/>
            <person name="Lippmeier J.C."/>
            <person name="Lucas S."/>
            <person name="Medina M."/>
            <person name="Montsant A."/>
            <person name="Obornik M."/>
            <person name="Parker M.S."/>
            <person name="Palenik B."/>
            <person name="Pazour G.J."/>
            <person name="Richardson P.M."/>
            <person name="Rynearson T.A."/>
            <person name="Saito M.A."/>
            <person name="Schwartz D.C."/>
            <person name="Thamatrakoln K."/>
            <person name="Valentin K."/>
            <person name="Vardi A."/>
            <person name="Wilkerson F.P."/>
            <person name="Rokhsar D.S."/>
        </authorList>
    </citation>
    <scope>NUCLEOTIDE SEQUENCE [LARGE SCALE GENOMIC DNA]</scope>
    <source>
        <strain evidence="2 3">CCMP1335</strain>
    </source>
</reference>
<feature type="region of interest" description="Disordered" evidence="1">
    <location>
        <begin position="49"/>
        <end position="75"/>
    </location>
</feature>
<keyword evidence="3" id="KW-1185">Reference proteome</keyword>
<dbReference type="InParanoid" id="B8BX62"/>
<name>B8BX62_THAPS</name>
<feature type="compositionally biased region" description="Basic and acidic residues" evidence="1">
    <location>
        <begin position="65"/>
        <end position="74"/>
    </location>
</feature>
<evidence type="ECO:0000313" key="3">
    <source>
        <dbReference type="Proteomes" id="UP000001449"/>
    </source>
</evidence>
<dbReference type="PaxDb" id="35128-Thaps21652"/>
<organism evidence="2 3">
    <name type="scientific">Thalassiosira pseudonana</name>
    <name type="common">Marine diatom</name>
    <name type="synonym">Cyclotella nana</name>
    <dbReference type="NCBI Taxonomy" id="35128"/>
    <lineage>
        <taxon>Eukaryota</taxon>
        <taxon>Sar</taxon>
        <taxon>Stramenopiles</taxon>
        <taxon>Ochrophyta</taxon>
        <taxon>Bacillariophyta</taxon>
        <taxon>Coscinodiscophyceae</taxon>
        <taxon>Thalassiosirophycidae</taxon>
        <taxon>Thalassiosirales</taxon>
        <taxon>Thalassiosiraceae</taxon>
        <taxon>Thalassiosira</taxon>
    </lineage>
</organism>
<dbReference type="KEGG" id="tps:THAPSDRAFT_21652"/>
<dbReference type="GeneID" id="7441767"/>